<evidence type="ECO:0000259" key="1">
    <source>
        <dbReference type="Pfam" id="PF12706"/>
    </source>
</evidence>
<comment type="caution">
    <text evidence="2">The sequence shown here is derived from an EMBL/GenBank/DDBJ whole genome shotgun (WGS) entry which is preliminary data.</text>
</comment>
<proteinExistence type="predicted"/>
<keyword evidence="3" id="KW-1185">Reference proteome</keyword>
<dbReference type="InterPro" id="IPR036866">
    <property type="entry name" value="RibonucZ/Hydroxyglut_hydro"/>
</dbReference>
<dbReference type="GO" id="GO:0005737">
    <property type="term" value="C:cytoplasm"/>
    <property type="evidence" value="ECO:0007669"/>
    <property type="project" value="TreeGrafter"/>
</dbReference>
<evidence type="ECO:0000313" key="3">
    <source>
        <dbReference type="Proteomes" id="UP000293331"/>
    </source>
</evidence>
<dbReference type="Pfam" id="PF12706">
    <property type="entry name" value="Lactamase_B_2"/>
    <property type="match status" value="1"/>
</dbReference>
<reference evidence="2 3" key="1">
    <citation type="submission" date="2019-02" db="EMBL/GenBank/DDBJ databases">
        <title>Bacterial novel species Mucilaginibacter sp. 17JY9-4 isolated from soil.</title>
        <authorList>
            <person name="Jung H.-Y."/>
        </authorList>
    </citation>
    <scope>NUCLEOTIDE SEQUENCE [LARGE SCALE GENOMIC DNA]</scope>
    <source>
        <strain evidence="2 3">17JY9-4</strain>
    </source>
</reference>
<dbReference type="Proteomes" id="UP000293331">
    <property type="component" value="Unassembled WGS sequence"/>
</dbReference>
<sequence>MSLAGAKKNGRKFLNPIPTDDAGFGKLIPIMREYAKNTAENVPKITLGPFKTDASIYQTPPKSGLRITWVGHSSLLIEIDGTRILTDPVWSQRVSFTQAFGPKRFFQPPIALEDLPPLDAVIVSHDHYDHLDKATIRFFAGKNIPFITPIGVCKYLEDWGILKNYVNEVDWGDSVMIGNCNITATPSRHFSGRGIFNRNETLWAAFVIKGPQHNIFFGADSGWFPGFAEIGDAFGPFDLTMLEIGAYGKYWPDIHMGPDNATNAHLALKGKVMMPIHWGTFNLAPHAWYEPAERLLKFAEEKKIQLFMPGPGKPTDVNGPYNSEWWKDFMSGVKSQDIRVRNQE</sequence>
<dbReference type="PANTHER" id="PTHR15032">
    <property type="entry name" value="N-ACYL-PHOSPHATIDYLETHANOLAMINE-HYDROLYZING PHOSPHOLIPASE D"/>
    <property type="match status" value="1"/>
</dbReference>
<dbReference type="AlphaFoldDB" id="A0A4Q5LM69"/>
<dbReference type="InterPro" id="IPR001279">
    <property type="entry name" value="Metallo-B-lactamas"/>
</dbReference>
<dbReference type="Gene3D" id="3.60.15.10">
    <property type="entry name" value="Ribonuclease Z/Hydroxyacylglutathione hydrolase-like"/>
    <property type="match status" value="1"/>
</dbReference>
<dbReference type="OrthoDB" id="9805728at2"/>
<name>A0A4Q5LM69_9SPHI</name>
<accession>A0A4Q5LM69</accession>
<feature type="domain" description="Metallo-beta-lactamase" evidence="1">
    <location>
        <begin position="82"/>
        <end position="278"/>
    </location>
</feature>
<dbReference type="RefSeq" id="WP_129876218.1">
    <property type="nucleotide sequence ID" value="NZ_SEWG01000003.1"/>
</dbReference>
<keyword evidence="2" id="KW-0378">Hydrolase</keyword>
<gene>
    <name evidence="2" type="ORF">EWM62_08430</name>
</gene>
<dbReference type="PANTHER" id="PTHR15032:SF4">
    <property type="entry name" value="N-ACYL-PHOSPHATIDYLETHANOLAMINE-HYDROLYZING PHOSPHOLIPASE D"/>
    <property type="match status" value="1"/>
</dbReference>
<protein>
    <submittedName>
        <fullName evidence="2">MBL fold metallo-hydrolase</fullName>
    </submittedName>
</protein>
<dbReference type="SUPFAM" id="SSF56281">
    <property type="entry name" value="Metallo-hydrolase/oxidoreductase"/>
    <property type="match status" value="1"/>
</dbReference>
<dbReference type="EMBL" id="SEWG01000003">
    <property type="protein sequence ID" value="RYU90667.1"/>
    <property type="molecule type" value="Genomic_DNA"/>
</dbReference>
<evidence type="ECO:0000313" key="2">
    <source>
        <dbReference type="EMBL" id="RYU90667.1"/>
    </source>
</evidence>
<dbReference type="GO" id="GO:0016787">
    <property type="term" value="F:hydrolase activity"/>
    <property type="evidence" value="ECO:0007669"/>
    <property type="project" value="UniProtKB-KW"/>
</dbReference>
<organism evidence="2 3">
    <name type="scientific">Mucilaginibacter terrigena</name>
    <dbReference type="NCBI Taxonomy" id="2492395"/>
    <lineage>
        <taxon>Bacteria</taxon>
        <taxon>Pseudomonadati</taxon>
        <taxon>Bacteroidota</taxon>
        <taxon>Sphingobacteriia</taxon>
        <taxon>Sphingobacteriales</taxon>
        <taxon>Sphingobacteriaceae</taxon>
        <taxon>Mucilaginibacter</taxon>
    </lineage>
</organism>